<dbReference type="Proteomes" id="UP000799429">
    <property type="component" value="Unassembled WGS sequence"/>
</dbReference>
<dbReference type="GO" id="GO:0020037">
    <property type="term" value="F:heme binding"/>
    <property type="evidence" value="ECO:0007669"/>
    <property type="project" value="InterPro"/>
</dbReference>
<dbReference type="InterPro" id="IPR002401">
    <property type="entry name" value="Cyt_P450_E_grp-I"/>
</dbReference>
<dbReference type="PANTHER" id="PTHR24305">
    <property type="entry name" value="CYTOCHROME P450"/>
    <property type="match status" value="1"/>
</dbReference>
<evidence type="ECO:0000256" key="5">
    <source>
        <dbReference type="ARBA" id="ARBA00023002"/>
    </source>
</evidence>
<dbReference type="GO" id="GO:0016705">
    <property type="term" value="F:oxidoreductase activity, acting on paired donors, with incorporation or reduction of molecular oxygen"/>
    <property type="evidence" value="ECO:0007669"/>
    <property type="project" value="InterPro"/>
</dbReference>
<reference evidence="9" key="1">
    <citation type="journal article" date="2020" name="Stud. Mycol.">
        <title>101 Dothideomycetes genomes: a test case for predicting lifestyles and emergence of pathogens.</title>
        <authorList>
            <person name="Haridas S."/>
            <person name="Albert R."/>
            <person name="Binder M."/>
            <person name="Bloem J."/>
            <person name="Labutti K."/>
            <person name="Salamov A."/>
            <person name="Andreopoulos B."/>
            <person name="Baker S."/>
            <person name="Barry K."/>
            <person name="Bills G."/>
            <person name="Bluhm B."/>
            <person name="Cannon C."/>
            <person name="Castanera R."/>
            <person name="Culley D."/>
            <person name="Daum C."/>
            <person name="Ezra D."/>
            <person name="Gonzalez J."/>
            <person name="Henrissat B."/>
            <person name="Kuo A."/>
            <person name="Liang C."/>
            <person name="Lipzen A."/>
            <person name="Lutzoni F."/>
            <person name="Magnuson J."/>
            <person name="Mondo S."/>
            <person name="Nolan M."/>
            <person name="Ohm R."/>
            <person name="Pangilinan J."/>
            <person name="Park H.-J."/>
            <person name="Ramirez L."/>
            <person name="Alfaro M."/>
            <person name="Sun H."/>
            <person name="Tritt A."/>
            <person name="Yoshinaga Y."/>
            <person name="Zwiers L.-H."/>
            <person name="Turgeon B."/>
            <person name="Goodwin S."/>
            <person name="Spatafora J."/>
            <person name="Crous P."/>
            <person name="Grigoriev I."/>
        </authorList>
    </citation>
    <scope>NUCLEOTIDE SEQUENCE</scope>
    <source>
        <strain evidence="9">CBS 101060</strain>
    </source>
</reference>
<dbReference type="SUPFAM" id="SSF48264">
    <property type="entry name" value="Cytochrome P450"/>
    <property type="match status" value="1"/>
</dbReference>
<accession>A0A9P4S8U1</accession>
<name>A0A9P4S8U1_9PEZI</name>
<keyword evidence="6 8" id="KW-0408">Iron</keyword>
<dbReference type="AlphaFoldDB" id="A0A9P4S8U1"/>
<keyword evidence="7" id="KW-0503">Monooxygenase</keyword>
<proteinExistence type="predicted"/>
<keyword evidence="4 8" id="KW-0479">Metal-binding</keyword>
<gene>
    <name evidence="9" type="ORF">M501DRAFT_1025589</name>
</gene>
<evidence type="ECO:0000256" key="7">
    <source>
        <dbReference type="ARBA" id="ARBA00023033"/>
    </source>
</evidence>
<dbReference type="Gene3D" id="1.10.630.10">
    <property type="entry name" value="Cytochrome P450"/>
    <property type="match status" value="1"/>
</dbReference>
<protein>
    <submittedName>
        <fullName evidence="9">Cytochrome P450</fullName>
    </submittedName>
</protein>
<comment type="caution">
    <text evidence="9">The sequence shown here is derived from an EMBL/GenBank/DDBJ whole genome shotgun (WGS) entry which is preliminary data.</text>
</comment>
<dbReference type="InterPro" id="IPR036396">
    <property type="entry name" value="Cyt_P450_sf"/>
</dbReference>
<dbReference type="GO" id="GO:0005506">
    <property type="term" value="F:iron ion binding"/>
    <property type="evidence" value="ECO:0007669"/>
    <property type="project" value="InterPro"/>
</dbReference>
<organism evidence="9 10">
    <name type="scientific">Patellaria atrata CBS 101060</name>
    <dbReference type="NCBI Taxonomy" id="1346257"/>
    <lineage>
        <taxon>Eukaryota</taxon>
        <taxon>Fungi</taxon>
        <taxon>Dikarya</taxon>
        <taxon>Ascomycota</taxon>
        <taxon>Pezizomycotina</taxon>
        <taxon>Dothideomycetes</taxon>
        <taxon>Dothideomycetes incertae sedis</taxon>
        <taxon>Patellariales</taxon>
        <taxon>Patellariaceae</taxon>
        <taxon>Patellaria</taxon>
    </lineage>
</organism>
<dbReference type="PRINTS" id="PR00463">
    <property type="entry name" value="EP450I"/>
</dbReference>
<evidence type="ECO:0000313" key="10">
    <source>
        <dbReference type="Proteomes" id="UP000799429"/>
    </source>
</evidence>
<evidence type="ECO:0000256" key="2">
    <source>
        <dbReference type="ARBA" id="ARBA00005179"/>
    </source>
</evidence>
<dbReference type="OrthoDB" id="10029320at2759"/>
<evidence type="ECO:0000313" key="9">
    <source>
        <dbReference type="EMBL" id="KAF2837382.1"/>
    </source>
</evidence>
<dbReference type="EMBL" id="MU006100">
    <property type="protein sequence ID" value="KAF2837382.1"/>
    <property type="molecule type" value="Genomic_DNA"/>
</dbReference>
<keyword evidence="10" id="KW-1185">Reference proteome</keyword>
<comment type="pathway">
    <text evidence="2">Secondary metabolite biosynthesis.</text>
</comment>
<evidence type="ECO:0000256" key="3">
    <source>
        <dbReference type="ARBA" id="ARBA00022617"/>
    </source>
</evidence>
<evidence type="ECO:0000256" key="4">
    <source>
        <dbReference type="ARBA" id="ARBA00022723"/>
    </source>
</evidence>
<dbReference type="CDD" id="cd11051">
    <property type="entry name" value="CYP59-like"/>
    <property type="match status" value="1"/>
</dbReference>
<dbReference type="Pfam" id="PF00067">
    <property type="entry name" value="p450"/>
    <property type="match status" value="1"/>
</dbReference>
<dbReference type="PANTHER" id="PTHR24305:SF107">
    <property type="entry name" value="P450, PUTATIVE (EUROFUNG)-RELATED"/>
    <property type="match status" value="1"/>
</dbReference>
<sequence>MAVHKVMVTAHSVLFALAAICGVALISVIAKVYAARSDFYKKVKQGMPMPKWNPIFGHLLFVNDTYSTNKLPPDIQRPDIFRSLSPNFQKSNSLFYVDLWPFIKPLLIVSSPKYAIQACQQYDLGKPEDLVPFLHPIAGGNSIFTMNGEDSKHSRSLFSSGFNSSYILNQTAHIVQEAEVYVDVLRGYAEKRVMFQLDEVTLNYTRDISGAMTLNTRMHCQQGKKNPLASALKHTLGWHFLGELKSPLVRWSPLIRLISWYNGYQMDQYVSAVLDKRYEERKRDKSASQANRAAIDLALADYMSGRTTFENKLDPNFKKWAITQLRLFFFVGHDSTSPTICYCFYLLSKNPSALKKLRDEHDRVFGKDRSDTPRLLREQPQLLNQLPYTNAVLKETLRLFPPAGGMRSGAPGVYLEDDEGNRYPTEGTMVWVLHGTLHRNPKYWKEPKSFLPERFLVGPDDELYPVKGAWRPFEFGKRDCLGQTLSMLDLRITLAMTVRLFDVTDAYEEWDLKYPQKRYQTFDGERAYQIGNGGAHPADGFPCRIKVRE</sequence>
<evidence type="ECO:0000256" key="8">
    <source>
        <dbReference type="PIRSR" id="PIRSR602401-1"/>
    </source>
</evidence>
<dbReference type="InterPro" id="IPR050121">
    <property type="entry name" value="Cytochrome_P450_monoxygenase"/>
</dbReference>
<feature type="binding site" description="axial binding residue" evidence="8">
    <location>
        <position position="480"/>
    </location>
    <ligand>
        <name>heme</name>
        <dbReference type="ChEBI" id="CHEBI:30413"/>
    </ligand>
    <ligandPart>
        <name>Fe</name>
        <dbReference type="ChEBI" id="CHEBI:18248"/>
    </ligandPart>
</feature>
<dbReference type="InterPro" id="IPR001128">
    <property type="entry name" value="Cyt_P450"/>
</dbReference>
<dbReference type="GO" id="GO:0004497">
    <property type="term" value="F:monooxygenase activity"/>
    <property type="evidence" value="ECO:0007669"/>
    <property type="project" value="UniProtKB-KW"/>
</dbReference>
<keyword evidence="3 8" id="KW-0349">Heme</keyword>
<evidence type="ECO:0000256" key="6">
    <source>
        <dbReference type="ARBA" id="ARBA00023004"/>
    </source>
</evidence>
<dbReference type="PRINTS" id="PR00385">
    <property type="entry name" value="P450"/>
</dbReference>
<comment type="cofactor">
    <cofactor evidence="1 8">
        <name>heme</name>
        <dbReference type="ChEBI" id="CHEBI:30413"/>
    </cofactor>
</comment>
<evidence type="ECO:0000256" key="1">
    <source>
        <dbReference type="ARBA" id="ARBA00001971"/>
    </source>
</evidence>
<keyword evidence="5" id="KW-0560">Oxidoreductase</keyword>